<evidence type="ECO:0000313" key="1">
    <source>
        <dbReference type="EMBL" id="PSK91106.1"/>
    </source>
</evidence>
<proteinExistence type="predicted"/>
<dbReference type="EMBL" id="PYGD01000006">
    <property type="protein sequence ID" value="PSK91106.1"/>
    <property type="molecule type" value="Genomic_DNA"/>
</dbReference>
<protein>
    <submittedName>
        <fullName evidence="1">Uncharacterized protein</fullName>
    </submittedName>
</protein>
<reference evidence="1 2" key="1">
    <citation type="submission" date="2018-03" db="EMBL/GenBank/DDBJ databases">
        <title>Genomic Encyclopedia of Type Strains, Phase III (KMG-III): the genomes of soil and plant-associated and newly described type strains.</title>
        <authorList>
            <person name="Whitman W."/>
        </authorList>
    </citation>
    <scope>NUCLEOTIDE SEQUENCE [LARGE SCALE GENOMIC DNA]</scope>
    <source>
        <strain evidence="1 2">CGMCC 1.12700</strain>
    </source>
</reference>
<evidence type="ECO:0000313" key="2">
    <source>
        <dbReference type="Proteomes" id="UP000240572"/>
    </source>
</evidence>
<name>A0A2P8D1R2_9BACT</name>
<dbReference type="RefSeq" id="WP_146146766.1">
    <property type="nucleotide sequence ID" value="NZ_PYGD01000006.1"/>
</dbReference>
<dbReference type="AlphaFoldDB" id="A0A2P8D1R2"/>
<accession>A0A2P8D1R2</accession>
<gene>
    <name evidence="1" type="ORF">B0I18_106117</name>
</gene>
<dbReference type="OrthoDB" id="1357119at2"/>
<keyword evidence="2" id="KW-1185">Reference proteome</keyword>
<dbReference type="Proteomes" id="UP000240572">
    <property type="component" value="Unassembled WGS sequence"/>
</dbReference>
<comment type="caution">
    <text evidence="1">The sequence shown here is derived from an EMBL/GenBank/DDBJ whole genome shotgun (WGS) entry which is preliminary data.</text>
</comment>
<sequence>MSRQTREQDQFIYRPVYLSDLKSIVKLYREQQPDGRYSYRGESLDADFGIPLNIVEYNKKTVAYSAICLDEKQQASIRLVLDKTCADEAVATALEERSLYACRHAHLFMDEEEHFETEKIRHAIRTLTDWLNKC</sequence>
<organism evidence="1 2">
    <name type="scientific">Taibaiella chishuiensis</name>
    <dbReference type="NCBI Taxonomy" id="1434707"/>
    <lineage>
        <taxon>Bacteria</taxon>
        <taxon>Pseudomonadati</taxon>
        <taxon>Bacteroidota</taxon>
        <taxon>Chitinophagia</taxon>
        <taxon>Chitinophagales</taxon>
        <taxon>Chitinophagaceae</taxon>
        <taxon>Taibaiella</taxon>
    </lineage>
</organism>